<dbReference type="Pfam" id="PF04082">
    <property type="entry name" value="Fungal_trans"/>
    <property type="match status" value="1"/>
</dbReference>
<keyword evidence="4" id="KW-0539">Nucleus</keyword>
<feature type="compositionally biased region" description="Polar residues" evidence="5">
    <location>
        <begin position="30"/>
        <end position="41"/>
    </location>
</feature>
<keyword evidence="3" id="KW-0238">DNA-binding</keyword>
<dbReference type="GO" id="GO:0005634">
    <property type="term" value="C:nucleus"/>
    <property type="evidence" value="ECO:0007669"/>
    <property type="project" value="UniProtKB-SubCell"/>
</dbReference>
<feature type="domain" description="Xylanolytic transcriptional activator regulatory" evidence="6">
    <location>
        <begin position="127"/>
        <end position="369"/>
    </location>
</feature>
<feature type="region of interest" description="Disordered" evidence="5">
    <location>
        <begin position="595"/>
        <end position="637"/>
    </location>
</feature>
<dbReference type="EMBL" id="KN847045">
    <property type="protein sequence ID" value="KIW24327.1"/>
    <property type="molecule type" value="Genomic_DNA"/>
</dbReference>
<dbReference type="CDD" id="cd12148">
    <property type="entry name" value="fungal_TF_MHR"/>
    <property type="match status" value="1"/>
</dbReference>
<protein>
    <recommendedName>
        <fullName evidence="6">Xylanolytic transcriptional activator regulatory domain-containing protein</fullName>
    </recommendedName>
</protein>
<evidence type="ECO:0000313" key="7">
    <source>
        <dbReference type="EMBL" id="KIW24327.1"/>
    </source>
</evidence>
<evidence type="ECO:0000256" key="5">
    <source>
        <dbReference type="SAM" id="MobiDB-lite"/>
    </source>
</evidence>
<dbReference type="GO" id="GO:0008270">
    <property type="term" value="F:zinc ion binding"/>
    <property type="evidence" value="ECO:0007669"/>
    <property type="project" value="InterPro"/>
</dbReference>
<dbReference type="Proteomes" id="UP000054466">
    <property type="component" value="Unassembled WGS sequence"/>
</dbReference>
<dbReference type="GO" id="GO:0003700">
    <property type="term" value="F:DNA-binding transcription factor activity"/>
    <property type="evidence" value="ECO:0007669"/>
    <property type="project" value="InterPro"/>
</dbReference>
<evidence type="ECO:0000256" key="2">
    <source>
        <dbReference type="ARBA" id="ARBA00022723"/>
    </source>
</evidence>
<evidence type="ECO:0000256" key="1">
    <source>
        <dbReference type="ARBA" id="ARBA00004123"/>
    </source>
</evidence>
<dbReference type="InterPro" id="IPR050987">
    <property type="entry name" value="AtrR-like"/>
</dbReference>
<dbReference type="VEuPathDB" id="FungiDB:PV07_10051"/>
<keyword evidence="8" id="KW-1185">Reference proteome</keyword>
<evidence type="ECO:0000256" key="4">
    <source>
        <dbReference type="ARBA" id="ARBA00023242"/>
    </source>
</evidence>
<reference evidence="7 8" key="1">
    <citation type="submission" date="2015-01" db="EMBL/GenBank/DDBJ databases">
        <title>The Genome Sequence of Cladophialophora immunda CBS83496.</title>
        <authorList>
            <consortium name="The Broad Institute Genomics Platform"/>
            <person name="Cuomo C."/>
            <person name="de Hoog S."/>
            <person name="Gorbushina A."/>
            <person name="Stielow B."/>
            <person name="Teixiera M."/>
            <person name="Abouelleil A."/>
            <person name="Chapman S.B."/>
            <person name="Priest M."/>
            <person name="Young S.K."/>
            <person name="Wortman J."/>
            <person name="Nusbaum C."/>
            <person name="Birren B."/>
        </authorList>
    </citation>
    <scope>NUCLEOTIDE SEQUENCE [LARGE SCALE GENOMIC DNA]</scope>
    <source>
        <strain evidence="7 8">CBS 83496</strain>
    </source>
</reference>
<comment type="subcellular location">
    <subcellularLocation>
        <location evidence="1">Nucleus</location>
    </subcellularLocation>
</comment>
<dbReference type="GO" id="GO:0003677">
    <property type="term" value="F:DNA binding"/>
    <property type="evidence" value="ECO:0007669"/>
    <property type="project" value="UniProtKB-KW"/>
</dbReference>
<dbReference type="OrthoDB" id="4160628at2759"/>
<keyword evidence="2" id="KW-0479">Metal-binding</keyword>
<dbReference type="RefSeq" id="XP_016244543.1">
    <property type="nucleotide sequence ID" value="XM_016397352.1"/>
</dbReference>
<dbReference type="InterPro" id="IPR007219">
    <property type="entry name" value="XnlR_reg_dom"/>
</dbReference>
<feature type="compositionally biased region" description="Basic and acidic residues" evidence="5">
    <location>
        <begin position="42"/>
        <end position="56"/>
    </location>
</feature>
<dbReference type="HOGENOM" id="CLU_416181_0_0_1"/>
<sequence length="659" mass="72680">MEQNIIQDPTIEVNPSDPSECILGGDTTHESPTYPQLLTPTNDDRSYSLSAEGHEADQQDGFYADYRSKADATSPYKKVGFASRLSSLGLILESSRRLSFLATTPTSKTTISLKLVANSQIQSLLDLFFADIDLVLPMMERPHMTERISSLLSDLGLPEAEDYVVHVSMEKCPLAALLCAILATAESLASDSVWSPQGKISGWAWYVQMQTLLQHFAKQDQPDMDVLSCFTLSSFYLLTLGKFREASEAIGLASQLAIASQLNVQDALLYTKHADARHYKRLWWSIYVMDQQISRIGGTPYWIRDQVTAVDDVLTPDRDASNLQNPGVSAATNTVLDYLQVLVHLARIGREIWDQQISIRQNTTRDRVAAAKIDSQLLRLSSSLPSHLAWRKMGVRGDDGIGSRHAIWQRLIISNKINSLRLLLRHDSLRPTEDHDSMLICQHLARTSISDIAAVMDSAEATPRSVGLHLSTSLTDFLWHLLAPAQTQTYLDHGDETAEYFRTACCILEDLSQTDVTARRAVAAFQNLPLRGSDTVSTVEHGLRSTVRDVRTQDPVAALDSGTTNLGEQSMGRDPFPIAGRWASSRYPPLDVQAGFSGSGSDGTVPARRNTLDAHGDVAHGGSSAEEQTGNLSPPVRTHAVDDLSKTYGDLDLYWRTTL</sequence>
<accession>A0A0D2AHF2</accession>
<organism evidence="7 8">
    <name type="scientific">Cladophialophora immunda</name>
    <dbReference type="NCBI Taxonomy" id="569365"/>
    <lineage>
        <taxon>Eukaryota</taxon>
        <taxon>Fungi</taxon>
        <taxon>Dikarya</taxon>
        <taxon>Ascomycota</taxon>
        <taxon>Pezizomycotina</taxon>
        <taxon>Eurotiomycetes</taxon>
        <taxon>Chaetothyriomycetidae</taxon>
        <taxon>Chaetothyriales</taxon>
        <taxon>Herpotrichiellaceae</taxon>
        <taxon>Cladophialophora</taxon>
    </lineage>
</organism>
<evidence type="ECO:0000313" key="8">
    <source>
        <dbReference type="Proteomes" id="UP000054466"/>
    </source>
</evidence>
<name>A0A0D2AHF2_9EURO</name>
<feature type="region of interest" description="Disordered" evidence="5">
    <location>
        <begin position="1"/>
        <end position="56"/>
    </location>
</feature>
<dbReference type="PANTHER" id="PTHR46910">
    <property type="entry name" value="TRANSCRIPTION FACTOR PDR1"/>
    <property type="match status" value="1"/>
</dbReference>
<dbReference type="AlphaFoldDB" id="A0A0D2AHF2"/>
<dbReference type="GeneID" id="27349245"/>
<proteinExistence type="predicted"/>
<evidence type="ECO:0000256" key="3">
    <source>
        <dbReference type="ARBA" id="ARBA00023125"/>
    </source>
</evidence>
<dbReference type="GO" id="GO:0006351">
    <property type="term" value="P:DNA-templated transcription"/>
    <property type="evidence" value="ECO:0007669"/>
    <property type="project" value="InterPro"/>
</dbReference>
<gene>
    <name evidence="7" type="ORF">PV07_10051</name>
</gene>
<evidence type="ECO:0000259" key="6">
    <source>
        <dbReference type="Pfam" id="PF04082"/>
    </source>
</evidence>
<dbReference type="PANTHER" id="PTHR46910:SF3">
    <property type="entry name" value="HALOTOLERANCE PROTEIN 9-RELATED"/>
    <property type="match status" value="1"/>
</dbReference>